<dbReference type="PROSITE" id="PS00092">
    <property type="entry name" value="N6_MTASE"/>
    <property type="match status" value="1"/>
</dbReference>
<dbReference type="PANTHER" id="PTHR13370">
    <property type="entry name" value="RNA METHYLASE-RELATED"/>
    <property type="match status" value="1"/>
</dbReference>
<dbReference type="SUPFAM" id="SSF53335">
    <property type="entry name" value="S-adenosyl-L-methionine-dependent methyltransferases"/>
    <property type="match status" value="1"/>
</dbReference>
<dbReference type="PIRSF" id="PIRSF017259">
    <property type="entry name" value="tRNA_mtfrase_TRM11"/>
    <property type="match status" value="1"/>
</dbReference>
<dbReference type="InterPro" id="IPR002052">
    <property type="entry name" value="DNA_methylase_N6_adenine_CS"/>
</dbReference>
<dbReference type="PANTHER" id="PTHR13370:SF3">
    <property type="entry name" value="TRNA (GUANINE(10)-N2)-METHYLTRANSFERASE HOMOLOG"/>
    <property type="match status" value="1"/>
</dbReference>
<reference evidence="5 6" key="1">
    <citation type="submission" date="2022-07" db="EMBL/GenBank/DDBJ databases">
        <title>Genome-wide signatures of adaptation to extreme environments.</title>
        <authorList>
            <person name="Cho C.H."/>
            <person name="Yoon H.S."/>
        </authorList>
    </citation>
    <scope>NUCLEOTIDE SEQUENCE [LARGE SCALE GENOMIC DNA]</scope>
    <source>
        <strain evidence="5 6">DBV 063 E5</strain>
    </source>
</reference>
<dbReference type="GO" id="GO:0043527">
    <property type="term" value="C:tRNA methyltransferase complex"/>
    <property type="evidence" value="ECO:0007669"/>
    <property type="project" value="UniProtKB-ARBA"/>
</dbReference>
<dbReference type="EMBL" id="JANCYW010000008">
    <property type="protein sequence ID" value="KAK4536514.1"/>
    <property type="molecule type" value="Genomic_DNA"/>
</dbReference>
<name>A0AAV9IW49_CYACA</name>
<gene>
    <name evidence="5" type="ORF">CDCA_CDCA08G2539</name>
</gene>
<evidence type="ECO:0000259" key="4">
    <source>
        <dbReference type="Pfam" id="PF01170"/>
    </source>
</evidence>
<protein>
    <recommendedName>
        <fullName evidence="4">Ribosomal RNA large subunit methyltransferase K/L-like methyltransferase domain-containing protein</fullName>
    </recommendedName>
</protein>
<feature type="region of interest" description="Disordered" evidence="3">
    <location>
        <begin position="38"/>
        <end position="57"/>
    </location>
</feature>
<dbReference type="Proteomes" id="UP001301350">
    <property type="component" value="Unassembled WGS sequence"/>
</dbReference>
<evidence type="ECO:0000256" key="3">
    <source>
        <dbReference type="SAM" id="MobiDB-lite"/>
    </source>
</evidence>
<keyword evidence="2" id="KW-0808">Transferase</keyword>
<dbReference type="GO" id="GO:0032259">
    <property type="term" value="P:methylation"/>
    <property type="evidence" value="ECO:0007669"/>
    <property type="project" value="UniProtKB-KW"/>
</dbReference>
<dbReference type="GO" id="GO:0008168">
    <property type="term" value="F:methyltransferase activity"/>
    <property type="evidence" value="ECO:0007669"/>
    <property type="project" value="UniProtKB-KW"/>
</dbReference>
<feature type="domain" description="Ribosomal RNA large subunit methyltransferase K/L-like methyltransferase" evidence="4">
    <location>
        <begin position="244"/>
        <end position="294"/>
    </location>
</feature>
<dbReference type="Gene3D" id="3.40.50.150">
    <property type="entry name" value="Vaccinia Virus protein VP39"/>
    <property type="match status" value="1"/>
</dbReference>
<proteinExistence type="predicted"/>
<dbReference type="InterPro" id="IPR000241">
    <property type="entry name" value="RlmKL-like_Mtase"/>
</dbReference>
<dbReference type="InterPro" id="IPR029063">
    <property type="entry name" value="SAM-dependent_MTases_sf"/>
</dbReference>
<evidence type="ECO:0000256" key="1">
    <source>
        <dbReference type="ARBA" id="ARBA00022603"/>
    </source>
</evidence>
<comment type="caution">
    <text evidence="5">The sequence shown here is derived from an EMBL/GenBank/DDBJ whole genome shotgun (WGS) entry which is preliminary data.</text>
</comment>
<evidence type="ECO:0000313" key="5">
    <source>
        <dbReference type="EMBL" id="KAK4536514.1"/>
    </source>
</evidence>
<accession>A0AAV9IW49</accession>
<organism evidence="5 6">
    <name type="scientific">Cyanidium caldarium</name>
    <name type="common">Red alga</name>
    <dbReference type="NCBI Taxonomy" id="2771"/>
    <lineage>
        <taxon>Eukaryota</taxon>
        <taxon>Rhodophyta</taxon>
        <taxon>Bangiophyceae</taxon>
        <taxon>Cyanidiales</taxon>
        <taxon>Cyanidiaceae</taxon>
        <taxon>Cyanidium</taxon>
    </lineage>
</organism>
<evidence type="ECO:0000256" key="2">
    <source>
        <dbReference type="ARBA" id="ARBA00022679"/>
    </source>
</evidence>
<dbReference type="Pfam" id="PF01170">
    <property type="entry name" value="UPF0020"/>
    <property type="match status" value="1"/>
</dbReference>
<dbReference type="AlphaFoldDB" id="A0AAV9IW49"/>
<keyword evidence="1" id="KW-0489">Methyltransferase</keyword>
<evidence type="ECO:0000313" key="6">
    <source>
        <dbReference type="Proteomes" id="UP001301350"/>
    </source>
</evidence>
<dbReference type="GO" id="GO:0005737">
    <property type="term" value="C:cytoplasm"/>
    <property type="evidence" value="ECO:0007669"/>
    <property type="project" value="TreeGrafter"/>
</dbReference>
<sequence>MVTGVEDDDMHLWFFRAQHLEEFAVAEWCSLCSGVRRQPSGPYGRETAPTPVGSVGDSDTSMASVQSQFSFRPLCWCVKSGSSPLYCSTGLTDVQARQIASRSILLRYVMRLWVQGATHAECAHRLLARAAGDALTAELLPDAGRRRHFRFVYSPCGKRVDMESQMAVFGQYAPFVRRLRDECGMQVALDAPDAERIGIVEDHRDARQCTHRVLVGRWLASGAYTRVGDAERGRGVAYYALPERPFIGTTSMDAELAFLMANVAGVRAGDVVLDPYVGTGSILVAGAVMGAGVLLGADLDMRVLRGIGKVTHRFIPCRENVDGNPPPGEPVADGTCAASRPAMCRNFAAYGIRRSQWPDVVRADMLQPMWAGRPGASAGWCDAIICDPPYGIREGTRRAAASHKRIPSRRQATRRVALDEQLEALFHLASHILIPGGRLVFWLPSLAPFTADDLPACPALRSFGPPSCQRLSGQLQRFLVTMVRTSDAMPSAVDSRDADGRPRAGARVAGHANLAARVFGVSARQEYNPS</sequence>
<keyword evidence="6" id="KW-1185">Reference proteome</keyword>
<dbReference type="GO" id="GO:0003676">
    <property type="term" value="F:nucleic acid binding"/>
    <property type="evidence" value="ECO:0007669"/>
    <property type="project" value="InterPro"/>
</dbReference>